<protein>
    <submittedName>
        <fullName evidence="2">Uncharacterized protein</fullName>
    </submittedName>
</protein>
<comment type="caution">
    <text evidence="2">The sequence shown here is derived from an EMBL/GenBank/DDBJ whole genome shotgun (WGS) entry which is preliminary data.</text>
</comment>
<proteinExistence type="predicted"/>
<reference evidence="2" key="1">
    <citation type="submission" date="2023-10" db="EMBL/GenBank/DDBJ databases">
        <title>Genome assembly of Pristionchus species.</title>
        <authorList>
            <person name="Yoshida K."/>
            <person name="Sommer R.J."/>
        </authorList>
    </citation>
    <scope>NUCLEOTIDE SEQUENCE</scope>
    <source>
        <strain evidence="2">RS0144</strain>
    </source>
</reference>
<feature type="region of interest" description="Disordered" evidence="1">
    <location>
        <begin position="1"/>
        <end position="84"/>
    </location>
</feature>
<keyword evidence="3" id="KW-1185">Reference proteome</keyword>
<dbReference type="Proteomes" id="UP001432027">
    <property type="component" value="Unassembled WGS sequence"/>
</dbReference>
<evidence type="ECO:0000256" key="1">
    <source>
        <dbReference type="SAM" id="MobiDB-lite"/>
    </source>
</evidence>
<evidence type="ECO:0000313" key="3">
    <source>
        <dbReference type="Proteomes" id="UP001432027"/>
    </source>
</evidence>
<evidence type="ECO:0000313" key="2">
    <source>
        <dbReference type="EMBL" id="GMT02474.1"/>
    </source>
</evidence>
<gene>
    <name evidence="2" type="ORF">PENTCL1PPCAC_24648</name>
</gene>
<feature type="compositionally biased region" description="Gly residues" evidence="1">
    <location>
        <begin position="16"/>
        <end position="34"/>
    </location>
</feature>
<dbReference type="AlphaFoldDB" id="A0AAV5U7T8"/>
<sequence length="92" mass="9736">MRGARRGRGVVDPVRGGMGRGTRGGKGTRGGRGNSGDSMEGMRRAARGGRGAYPTYSMRGEMSENEDDLPSTSQGSVERVRDDGGIYQILLS</sequence>
<dbReference type="EMBL" id="BTSX01000005">
    <property type="protein sequence ID" value="GMT02474.1"/>
    <property type="molecule type" value="Genomic_DNA"/>
</dbReference>
<accession>A0AAV5U7T8</accession>
<organism evidence="2 3">
    <name type="scientific">Pristionchus entomophagus</name>
    <dbReference type="NCBI Taxonomy" id="358040"/>
    <lineage>
        <taxon>Eukaryota</taxon>
        <taxon>Metazoa</taxon>
        <taxon>Ecdysozoa</taxon>
        <taxon>Nematoda</taxon>
        <taxon>Chromadorea</taxon>
        <taxon>Rhabditida</taxon>
        <taxon>Rhabditina</taxon>
        <taxon>Diplogasteromorpha</taxon>
        <taxon>Diplogasteroidea</taxon>
        <taxon>Neodiplogasteridae</taxon>
        <taxon>Pristionchus</taxon>
    </lineage>
</organism>
<name>A0AAV5U7T8_9BILA</name>